<protein>
    <submittedName>
        <fullName evidence="1">Uncharacterized protein</fullName>
    </submittedName>
</protein>
<name>A0ACC1JJX3_9FUNG</name>
<sequence>DPAALWKGERSGLGFRSVRSILDKTEGSANLDRFIAGAVQDPERVAPALALVRRYGALGLAGELLFILRPLIYVMGIRKLGVRSWRPWALSLLVELASRQMVRTDLHAGGTAGPEHTVERDELSRRKWLLLYYLLRQPFFGRFTESRLTRVADWCSNKPLLSLLGSLIQDYQPLWQQFYFYTAGS</sequence>
<reference evidence="1" key="1">
    <citation type="submission" date="2022-07" db="EMBL/GenBank/DDBJ databases">
        <title>Phylogenomic reconstructions and comparative analyses of Kickxellomycotina fungi.</title>
        <authorList>
            <person name="Reynolds N.K."/>
            <person name="Stajich J.E."/>
            <person name="Barry K."/>
            <person name="Grigoriev I.V."/>
            <person name="Crous P."/>
            <person name="Smith M.E."/>
        </authorList>
    </citation>
    <scope>NUCLEOTIDE SEQUENCE</scope>
    <source>
        <strain evidence="1">CBS 109366</strain>
    </source>
</reference>
<accession>A0ACC1JJX3</accession>
<evidence type="ECO:0000313" key="2">
    <source>
        <dbReference type="Proteomes" id="UP001140234"/>
    </source>
</evidence>
<proteinExistence type="predicted"/>
<dbReference type="Proteomes" id="UP001140234">
    <property type="component" value="Unassembled WGS sequence"/>
</dbReference>
<organism evidence="1 2">
    <name type="scientific">Coemansia nantahalensis</name>
    <dbReference type="NCBI Taxonomy" id="2789366"/>
    <lineage>
        <taxon>Eukaryota</taxon>
        <taxon>Fungi</taxon>
        <taxon>Fungi incertae sedis</taxon>
        <taxon>Zoopagomycota</taxon>
        <taxon>Kickxellomycotina</taxon>
        <taxon>Kickxellomycetes</taxon>
        <taxon>Kickxellales</taxon>
        <taxon>Kickxellaceae</taxon>
        <taxon>Coemansia</taxon>
    </lineage>
</organism>
<dbReference type="EMBL" id="JANBUJ010003727">
    <property type="protein sequence ID" value="KAJ2759632.1"/>
    <property type="molecule type" value="Genomic_DNA"/>
</dbReference>
<gene>
    <name evidence="1" type="ORF">IWQ57_006505</name>
</gene>
<keyword evidence="2" id="KW-1185">Reference proteome</keyword>
<evidence type="ECO:0000313" key="1">
    <source>
        <dbReference type="EMBL" id="KAJ2759632.1"/>
    </source>
</evidence>
<feature type="non-terminal residue" evidence="1">
    <location>
        <position position="1"/>
    </location>
</feature>
<comment type="caution">
    <text evidence="1">The sequence shown here is derived from an EMBL/GenBank/DDBJ whole genome shotgun (WGS) entry which is preliminary data.</text>
</comment>